<organism evidence="1 2">
    <name type="scientific">Commensalibacter melissae</name>
    <dbReference type="NCBI Taxonomy" id="2070537"/>
    <lineage>
        <taxon>Bacteria</taxon>
        <taxon>Pseudomonadati</taxon>
        <taxon>Pseudomonadota</taxon>
        <taxon>Alphaproteobacteria</taxon>
        <taxon>Acetobacterales</taxon>
        <taxon>Acetobacteraceae</taxon>
    </lineage>
</organism>
<dbReference type="Proteomes" id="UP000247565">
    <property type="component" value="Unassembled WGS sequence"/>
</dbReference>
<dbReference type="AlphaFoldDB" id="A0A318N5M6"/>
<dbReference type="Pfam" id="PF11041">
    <property type="entry name" value="Phage_Wedge1"/>
    <property type="match status" value="1"/>
</dbReference>
<evidence type="ECO:0000313" key="2">
    <source>
        <dbReference type="Proteomes" id="UP000247565"/>
    </source>
</evidence>
<proteinExistence type="predicted"/>
<evidence type="ECO:0000313" key="1">
    <source>
        <dbReference type="EMBL" id="PXY99872.1"/>
    </source>
</evidence>
<accession>A0A318N5M6</accession>
<protein>
    <recommendedName>
        <fullName evidence="3">DUF2612 domain-containing protein</fullName>
    </recommendedName>
</protein>
<reference evidence="1 2" key="1">
    <citation type="submission" date="2018-05" db="EMBL/GenBank/DDBJ databases">
        <title>Reference genomes for bee gut microbiota database.</title>
        <authorList>
            <person name="Ellegaard K.M."/>
        </authorList>
    </citation>
    <scope>NUCLEOTIDE SEQUENCE [LARGE SCALE GENOMIC DNA]</scope>
    <source>
        <strain evidence="1 2">ESL0284</strain>
    </source>
</reference>
<name>A0A318N5M6_9PROT</name>
<keyword evidence="2" id="KW-1185">Reference proteome</keyword>
<dbReference type="OrthoDB" id="8158189at2"/>
<evidence type="ECO:0008006" key="3">
    <source>
        <dbReference type="Google" id="ProtNLM"/>
    </source>
</evidence>
<dbReference type="RefSeq" id="WP_110439492.1">
    <property type="nucleotide sequence ID" value="NZ_CP046393.1"/>
</dbReference>
<sequence>MDESVFFDENKPPLCLDYHETVIAQYANSPRLLALIRSFSEAMKICVFFSDFYENIWDLNTATGKGLDIWGQVVGVNRTVKTLTGFFWGFNEETLLLARPYHDLTGFNDSLSSIEDRRTAWGMFRDYQELEGEITFTDKNFKKLIFAKAHANVSNYNTSDLNFILMYIFGYNENGEKNNHEIYVRDNFDMSITLILNWLPSTDEVAIIMNAGLLFKPAGVSLKVDIQPK</sequence>
<gene>
    <name evidence="1" type="ORF">DK869_08035</name>
</gene>
<dbReference type="EMBL" id="QGLT01000004">
    <property type="protein sequence ID" value="PXY99872.1"/>
    <property type="molecule type" value="Genomic_DNA"/>
</dbReference>
<comment type="caution">
    <text evidence="1">The sequence shown here is derived from an EMBL/GenBank/DDBJ whole genome shotgun (WGS) entry which is preliminary data.</text>
</comment>
<dbReference type="InterPro" id="IPR021283">
    <property type="entry name" value="Phage_Wedge1"/>
</dbReference>